<keyword evidence="3" id="KW-0812">Transmembrane</keyword>
<dbReference type="Pfam" id="PF01435">
    <property type="entry name" value="Peptidase_M48"/>
    <property type="match status" value="1"/>
</dbReference>
<evidence type="ECO:0000256" key="2">
    <source>
        <dbReference type="ARBA" id="ARBA00022670"/>
    </source>
</evidence>
<gene>
    <name evidence="12" type="ORF">MINT15_09490</name>
</gene>
<dbReference type="InterPro" id="IPR050083">
    <property type="entry name" value="HtpX_protease"/>
</dbReference>
<evidence type="ECO:0000256" key="7">
    <source>
        <dbReference type="ARBA" id="ARBA00022989"/>
    </source>
</evidence>
<keyword evidence="4" id="KW-0479">Metal-binding</keyword>
<evidence type="ECO:0000256" key="8">
    <source>
        <dbReference type="ARBA" id="ARBA00023049"/>
    </source>
</evidence>
<evidence type="ECO:0000259" key="11">
    <source>
        <dbReference type="Pfam" id="PF01435"/>
    </source>
</evidence>
<name>A0A837D8U9_9PSEU</name>
<feature type="domain" description="Peptidase M48" evidence="11">
    <location>
        <begin position="73"/>
        <end position="266"/>
    </location>
</feature>
<evidence type="ECO:0000256" key="9">
    <source>
        <dbReference type="ARBA" id="ARBA00023136"/>
    </source>
</evidence>
<dbReference type="GO" id="GO:0004222">
    <property type="term" value="F:metalloendopeptidase activity"/>
    <property type="evidence" value="ECO:0007669"/>
    <property type="project" value="InterPro"/>
</dbReference>
<protein>
    <submittedName>
        <fullName evidence="12">Zn-dependent protease</fullName>
    </submittedName>
</protein>
<evidence type="ECO:0000313" key="13">
    <source>
        <dbReference type="Proteomes" id="UP000030848"/>
    </source>
</evidence>
<dbReference type="RefSeq" id="WP_037308869.1">
    <property type="nucleotide sequence ID" value="NZ_CALJZO010000087.1"/>
</dbReference>
<dbReference type="Proteomes" id="UP000030848">
    <property type="component" value="Unassembled WGS sequence"/>
</dbReference>
<reference evidence="12 13" key="1">
    <citation type="submission" date="2014-10" db="EMBL/GenBank/DDBJ databases">
        <title>Genome sequence of Micropolyspora internatus JCM3315.</title>
        <authorList>
            <person name="Shin S.-K."/>
            <person name="Yi H."/>
        </authorList>
    </citation>
    <scope>NUCLEOTIDE SEQUENCE [LARGE SCALE GENOMIC DNA]</scope>
    <source>
        <strain evidence="12 13">JCM 3315</strain>
    </source>
</reference>
<keyword evidence="5 10" id="KW-0378">Hydrolase</keyword>
<dbReference type="EMBL" id="JRZE01000003">
    <property type="protein sequence ID" value="KHF44067.1"/>
    <property type="molecule type" value="Genomic_DNA"/>
</dbReference>
<keyword evidence="6 10" id="KW-0862">Zinc</keyword>
<dbReference type="CDD" id="cd07325">
    <property type="entry name" value="M48_Ste24p_like"/>
    <property type="match status" value="1"/>
</dbReference>
<keyword evidence="1" id="KW-1003">Cell membrane</keyword>
<evidence type="ECO:0000256" key="5">
    <source>
        <dbReference type="ARBA" id="ARBA00022801"/>
    </source>
</evidence>
<evidence type="ECO:0000256" key="3">
    <source>
        <dbReference type="ARBA" id="ARBA00022692"/>
    </source>
</evidence>
<evidence type="ECO:0000256" key="4">
    <source>
        <dbReference type="ARBA" id="ARBA00022723"/>
    </source>
</evidence>
<dbReference type="OrthoDB" id="9810445at2"/>
<accession>A0A837D8U9</accession>
<dbReference type="PANTHER" id="PTHR43221:SF3">
    <property type="entry name" value="SLL1280 PROTEIN"/>
    <property type="match status" value="1"/>
</dbReference>
<keyword evidence="9" id="KW-0472">Membrane</keyword>
<keyword evidence="2 10" id="KW-0645">Protease</keyword>
<sequence length="348" mass="37935">MADSDRGDGSARVRFPGISPRAYEHPVDRGALATLRMAPGFAEVLKVVTGSFHERGEQLLALSSAIRVGPTQYPEIDALRHECARILDLDPVPDVFVARGAEPQAMTIGMQTPFVVLTTGLVELLDLDGLRFAVGHEFGHVLSGHAVYRTMLLRLLQLRLSMSWTPMSALGLRAIIAALNEWFRKAELSCDRAGLLCCQDPAAALRTQVLLAGGIDPSRIDTEAFLRQASEYDSVDSIRDSIVKLRNIETLSHPLAVVRAAQVQQWAASEEYRAILAGDYPRRDAEPPHRDWAADVKAAARAYKKSFATSADPLLRVFSDVGEAVSGAAGSMWDRFTARGSANTDERG</sequence>
<keyword evidence="8 10" id="KW-0482">Metalloprotease</keyword>
<evidence type="ECO:0000256" key="1">
    <source>
        <dbReference type="ARBA" id="ARBA00022475"/>
    </source>
</evidence>
<evidence type="ECO:0000313" key="12">
    <source>
        <dbReference type="EMBL" id="KHF44067.1"/>
    </source>
</evidence>
<dbReference type="AlphaFoldDB" id="A0A837D8U9"/>
<dbReference type="GO" id="GO:0006508">
    <property type="term" value="P:proteolysis"/>
    <property type="evidence" value="ECO:0007669"/>
    <property type="project" value="UniProtKB-KW"/>
</dbReference>
<comment type="caution">
    <text evidence="12">The sequence shown here is derived from an EMBL/GenBank/DDBJ whole genome shotgun (WGS) entry which is preliminary data.</text>
</comment>
<proteinExistence type="inferred from homology"/>
<dbReference type="Gene3D" id="3.30.2010.10">
    <property type="entry name" value="Metalloproteases ('zincins'), catalytic domain"/>
    <property type="match status" value="1"/>
</dbReference>
<evidence type="ECO:0000256" key="6">
    <source>
        <dbReference type="ARBA" id="ARBA00022833"/>
    </source>
</evidence>
<comment type="cofactor">
    <cofactor evidence="10">
        <name>Zn(2+)</name>
        <dbReference type="ChEBI" id="CHEBI:29105"/>
    </cofactor>
    <text evidence="10">Binds 1 zinc ion per subunit.</text>
</comment>
<keyword evidence="7" id="KW-1133">Transmembrane helix</keyword>
<dbReference type="InterPro" id="IPR001915">
    <property type="entry name" value="Peptidase_M48"/>
</dbReference>
<dbReference type="GO" id="GO:0046872">
    <property type="term" value="F:metal ion binding"/>
    <property type="evidence" value="ECO:0007669"/>
    <property type="project" value="UniProtKB-KW"/>
</dbReference>
<evidence type="ECO:0000256" key="10">
    <source>
        <dbReference type="RuleBase" id="RU003983"/>
    </source>
</evidence>
<comment type="similarity">
    <text evidence="10">Belongs to the peptidase M48 family.</text>
</comment>
<dbReference type="PANTHER" id="PTHR43221">
    <property type="entry name" value="PROTEASE HTPX"/>
    <property type="match status" value="1"/>
</dbReference>
<organism evidence="12 13">
    <name type="scientific">Saccharomonospora viridis</name>
    <dbReference type="NCBI Taxonomy" id="1852"/>
    <lineage>
        <taxon>Bacteria</taxon>
        <taxon>Bacillati</taxon>
        <taxon>Actinomycetota</taxon>
        <taxon>Actinomycetes</taxon>
        <taxon>Pseudonocardiales</taxon>
        <taxon>Pseudonocardiaceae</taxon>
        <taxon>Saccharomonospora</taxon>
    </lineage>
</organism>